<dbReference type="AlphaFoldDB" id="A0A4Y2HM69"/>
<evidence type="ECO:0000313" key="2">
    <source>
        <dbReference type="Proteomes" id="UP000499080"/>
    </source>
</evidence>
<evidence type="ECO:0000313" key="1">
    <source>
        <dbReference type="EMBL" id="GBM66466.1"/>
    </source>
</evidence>
<accession>A0A4Y2HM69</accession>
<name>A0A4Y2HM69_ARAVE</name>
<protein>
    <submittedName>
        <fullName evidence="1">Uncharacterized protein</fullName>
    </submittedName>
</protein>
<sequence length="108" mass="12258">MWQREESNCSDVRENVGYSVAGSVEQLGTCRSRGISGTLDMPVSTAREMLRNILQCYPFKIAYVQELVPADLPKREAFAFNSADAPRARRLLQSLFSFDRENLLRPSQ</sequence>
<reference evidence="1 2" key="1">
    <citation type="journal article" date="2019" name="Sci. Rep.">
        <title>Orb-weaving spider Araneus ventricosus genome elucidates the spidroin gene catalogue.</title>
        <authorList>
            <person name="Kono N."/>
            <person name="Nakamura H."/>
            <person name="Ohtoshi R."/>
            <person name="Moran D.A.P."/>
            <person name="Shinohara A."/>
            <person name="Yoshida Y."/>
            <person name="Fujiwara M."/>
            <person name="Mori M."/>
            <person name="Tomita M."/>
            <person name="Arakawa K."/>
        </authorList>
    </citation>
    <scope>NUCLEOTIDE SEQUENCE [LARGE SCALE GENOMIC DNA]</scope>
</reference>
<keyword evidence="2" id="KW-1185">Reference proteome</keyword>
<dbReference type="Proteomes" id="UP000499080">
    <property type="component" value="Unassembled WGS sequence"/>
</dbReference>
<proteinExistence type="predicted"/>
<gene>
    <name evidence="1" type="ORF">AVEN_129257_1</name>
</gene>
<comment type="caution">
    <text evidence="1">The sequence shown here is derived from an EMBL/GenBank/DDBJ whole genome shotgun (WGS) entry which is preliminary data.</text>
</comment>
<organism evidence="1 2">
    <name type="scientific">Araneus ventricosus</name>
    <name type="common">Orbweaver spider</name>
    <name type="synonym">Epeira ventricosa</name>
    <dbReference type="NCBI Taxonomy" id="182803"/>
    <lineage>
        <taxon>Eukaryota</taxon>
        <taxon>Metazoa</taxon>
        <taxon>Ecdysozoa</taxon>
        <taxon>Arthropoda</taxon>
        <taxon>Chelicerata</taxon>
        <taxon>Arachnida</taxon>
        <taxon>Araneae</taxon>
        <taxon>Araneomorphae</taxon>
        <taxon>Entelegynae</taxon>
        <taxon>Araneoidea</taxon>
        <taxon>Araneidae</taxon>
        <taxon>Araneus</taxon>
    </lineage>
</organism>
<dbReference type="EMBL" id="BGPR01002028">
    <property type="protein sequence ID" value="GBM66466.1"/>
    <property type="molecule type" value="Genomic_DNA"/>
</dbReference>